<feature type="transmembrane region" description="Helical" evidence="9">
    <location>
        <begin position="124"/>
        <end position="143"/>
    </location>
</feature>
<comment type="similarity">
    <text evidence="2">Belongs to the amino acid-polyamine-organocation (APC) superfamily. Spore germination protein (SGP) (TC 2.A.3.9) family.</text>
</comment>
<feature type="transmembrane region" description="Helical" evidence="9">
    <location>
        <begin position="51"/>
        <end position="68"/>
    </location>
</feature>
<dbReference type="GO" id="GO:0016020">
    <property type="term" value="C:membrane"/>
    <property type="evidence" value="ECO:0007669"/>
    <property type="project" value="UniProtKB-SubCell"/>
</dbReference>
<dbReference type="RefSeq" id="WP_051587638.1">
    <property type="nucleotide sequence ID" value="NZ_KK082134.1"/>
</dbReference>
<evidence type="ECO:0000256" key="7">
    <source>
        <dbReference type="ARBA" id="ARBA00023136"/>
    </source>
</evidence>
<evidence type="ECO:0000313" key="10">
    <source>
        <dbReference type="EMBL" id="EXX88879.1"/>
    </source>
</evidence>
<keyword evidence="6 9" id="KW-1133">Transmembrane helix</keyword>
<organism evidence="10 11">
    <name type="scientific">Paenibacillus darwinianus</name>
    <dbReference type="NCBI Taxonomy" id="1380763"/>
    <lineage>
        <taxon>Bacteria</taxon>
        <taxon>Bacillati</taxon>
        <taxon>Bacillota</taxon>
        <taxon>Bacilli</taxon>
        <taxon>Bacillales</taxon>
        <taxon>Paenibacillaceae</taxon>
        <taxon>Paenibacillus</taxon>
    </lineage>
</organism>
<evidence type="ECO:0000256" key="3">
    <source>
        <dbReference type="ARBA" id="ARBA00022448"/>
    </source>
</evidence>
<feature type="transmembrane region" description="Helical" evidence="9">
    <location>
        <begin position="317"/>
        <end position="338"/>
    </location>
</feature>
<evidence type="ECO:0000313" key="11">
    <source>
        <dbReference type="Proteomes" id="UP000053750"/>
    </source>
</evidence>
<evidence type="ECO:0000256" key="9">
    <source>
        <dbReference type="SAM" id="Phobius"/>
    </source>
</evidence>
<reference evidence="10 11" key="1">
    <citation type="submission" date="2014-02" db="EMBL/GenBank/DDBJ databases">
        <title>Genome sequence of Paenibacillus darwinianus reveals adaptive mechanisms for survival in Antarctic soils.</title>
        <authorList>
            <person name="Dsouza M."/>
            <person name="Taylor M.W."/>
            <person name="Turner S.J."/>
            <person name="Aislabie J."/>
        </authorList>
    </citation>
    <scope>NUCLEOTIDE SEQUENCE [LARGE SCALE GENOMIC DNA]</scope>
    <source>
        <strain evidence="10 11">CE1</strain>
    </source>
</reference>
<proteinExistence type="inferred from homology"/>
<comment type="caution">
    <text evidence="10">The sequence shown here is derived from an EMBL/GenBank/DDBJ whole genome shotgun (WGS) entry which is preliminary data.</text>
</comment>
<feature type="transmembrane region" description="Helical" evidence="9">
    <location>
        <begin position="163"/>
        <end position="182"/>
    </location>
</feature>
<dbReference type="PANTHER" id="PTHR34975">
    <property type="entry name" value="SPORE GERMINATION PROTEIN A2"/>
    <property type="match status" value="1"/>
</dbReference>
<dbReference type="OrthoDB" id="2716906at2"/>
<accession>A0A9W5S1K5</accession>
<keyword evidence="5 9" id="KW-0812">Transmembrane</keyword>
<dbReference type="Gene3D" id="1.20.1740.10">
    <property type="entry name" value="Amino acid/polyamine transporter I"/>
    <property type="match status" value="1"/>
</dbReference>
<sequence length="426" mass="46771">MTKRTDNPTIGDKGAEHGQPAAAGGKDGHDGTERRSGQSSANRFVISPRQSASIVASTIFGVGVLTLPRTTTEIAGESGWLSTVLGACLAMVPMLFLSLLARMFPGKSIVRLGAELFSPVRRIWIGKILILPFLSLMVAYWTATTGMVARIFGEVVTAAVLPRTPVEVIIGTMLLTGFILVMHDIETVARVNEILLPLIVVPILLISLFSYQSARLDNLFPLFAVDWMSIMRSSLTSTAAYLGFEVFTLFMSHAEPSRAMVRANLTGIAIPGFMYTLIVISGISVFGVDELKQLVWPTLELVKTTEMPGLVLERTESLFIGVWVTAVFTTVGTMYFTLTMLLKEMLGLRTHRWIALAMLPALYWVALRPQNIKDLFDWQDITGNYGSFYLLSMPILFWLIAQMRPSVRRRNRSAAADSGGEGGSRA</sequence>
<keyword evidence="4" id="KW-0309">Germination</keyword>
<evidence type="ECO:0000256" key="6">
    <source>
        <dbReference type="ARBA" id="ARBA00022989"/>
    </source>
</evidence>
<gene>
    <name evidence="10" type="ORF">BG53_01060</name>
</gene>
<keyword evidence="3" id="KW-0813">Transport</keyword>
<keyword evidence="11" id="KW-1185">Reference proteome</keyword>
<feature type="transmembrane region" description="Helical" evidence="9">
    <location>
        <begin position="234"/>
        <end position="251"/>
    </location>
</feature>
<keyword evidence="7 9" id="KW-0472">Membrane</keyword>
<dbReference type="Pfam" id="PF03845">
    <property type="entry name" value="Spore_permease"/>
    <property type="match status" value="1"/>
</dbReference>
<dbReference type="GO" id="GO:0009847">
    <property type="term" value="P:spore germination"/>
    <property type="evidence" value="ECO:0007669"/>
    <property type="project" value="InterPro"/>
</dbReference>
<feature type="transmembrane region" description="Helical" evidence="9">
    <location>
        <begin position="263"/>
        <end position="288"/>
    </location>
</feature>
<feature type="transmembrane region" description="Helical" evidence="9">
    <location>
        <begin position="386"/>
        <end position="403"/>
    </location>
</feature>
<feature type="region of interest" description="Disordered" evidence="8">
    <location>
        <begin position="1"/>
        <end position="42"/>
    </location>
</feature>
<feature type="transmembrane region" description="Helical" evidence="9">
    <location>
        <begin position="350"/>
        <end position="366"/>
    </location>
</feature>
<evidence type="ECO:0000256" key="5">
    <source>
        <dbReference type="ARBA" id="ARBA00022692"/>
    </source>
</evidence>
<dbReference type="EMBL" id="JFHU01000113">
    <property type="protein sequence ID" value="EXX88879.1"/>
    <property type="molecule type" value="Genomic_DNA"/>
</dbReference>
<feature type="transmembrane region" description="Helical" evidence="9">
    <location>
        <begin position="194"/>
        <end position="214"/>
    </location>
</feature>
<feature type="compositionally biased region" description="Basic and acidic residues" evidence="8">
    <location>
        <begin position="26"/>
        <end position="36"/>
    </location>
</feature>
<evidence type="ECO:0000256" key="1">
    <source>
        <dbReference type="ARBA" id="ARBA00004141"/>
    </source>
</evidence>
<comment type="subcellular location">
    <subcellularLocation>
        <location evidence="1">Membrane</location>
        <topology evidence="1">Multi-pass membrane protein</topology>
    </subcellularLocation>
</comment>
<dbReference type="NCBIfam" id="TIGR00912">
    <property type="entry name" value="2A0309"/>
    <property type="match status" value="1"/>
</dbReference>
<protein>
    <submittedName>
        <fullName evidence="10">Spore gernimation protein</fullName>
    </submittedName>
</protein>
<evidence type="ECO:0000256" key="2">
    <source>
        <dbReference type="ARBA" id="ARBA00007998"/>
    </source>
</evidence>
<dbReference type="InterPro" id="IPR004761">
    <property type="entry name" value="Spore_GerAB"/>
</dbReference>
<evidence type="ECO:0000256" key="4">
    <source>
        <dbReference type="ARBA" id="ARBA00022544"/>
    </source>
</evidence>
<feature type="transmembrane region" description="Helical" evidence="9">
    <location>
        <begin position="80"/>
        <end position="104"/>
    </location>
</feature>
<evidence type="ECO:0000256" key="8">
    <source>
        <dbReference type="SAM" id="MobiDB-lite"/>
    </source>
</evidence>
<dbReference type="Proteomes" id="UP000053750">
    <property type="component" value="Unassembled WGS sequence"/>
</dbReference>
<dbReference type="AlphaFoldDB" id="A0A9W5S1K5"/>
<name>A0A9W5S1K5_9BACL</name>
<dbReference type="PANTHER" id="PTHR34975:SF2">
    <property type="entry name" value="SPORE GERMINATION PROTEIN A2"/>
    <property type="match status" value="1"/>
</dbReference>